<evidence type="ECO:0000313" key="1">
    <source>
        <dbReference type="EMBL" id="ARC38969.1"/>
    </source>
</evidence>
<dbReference type="OrthoDB" id="7775635at2"/>
<name>A0A1V0GZ52_9RHOB</name>
<sequence length="138" mass="14995">MPPMTRLVITCATLLALASCGTPQERCEQQVSSEYRQVSRLLNEVNQNLARGYAWDDGARRSNVSFCAGGFRSRGWGGGIGFGYGTCYDLDSPRRRVPIDPVSEMRKRDALQQRLAALSQRGPATCMARYGTGAATGG</sequence>
<proteinExistence type="predicted"/>
<dbReference type="AlphaFoldDB" id="A0A1V0GZ52"/>
<dbReference type="eggNOG" id="ENOG50301QP">
    <property type="taxonomic scope" value="Bacteria"/>
</dbReference>
<dbReference type="EMBL" id="CP020445">
    <property type="protein sequence ID" value="ARC38969.1"/>
    <property type="molecule type" value="Genomic_DNA"/>
</dbReference>
<keyword evidence="2" id="KW-1185">Reference proteome</keyword>
<gene>
    <name evidence="1" type="ORF">A6J80_21980</name>
</gene>
<geneLocation type="plasmid" evidence="1 2">
    <name>unnamed5</name>
</geneLocation>
<evidence type="ECO:0000313" key="2">
    <source>
        <dbReference type="Proteomes" id="UP000191257"/>
    </source>
</evidence>
<reference evidence="1" key="1">
    <citation type="submission" date="2017-12" db="EMBL/GenBank/DDBJ databases">
        <title>FDA dAtabase for Regulatory Grade micrObial Sequences (FDA-ARGOS): Supporting development and validation of Infectious Disease Dx tests.</title>
        <authorList>
            <person name="Campos J."/>
            <person name="Goldberg B."/>
            <person name="Tallon L."/>
            <person name="Sadzewicz L."/>
            <person name="Sengamalay N."/>
            <person name="Ott S."/>
            <person name="Godinez A."/>
            <person name="Nagaraj S."/>
            <person name="Vyas G."/>
            <person name="Aluvathingal J."/>
            <person name="Nadendla S."/>
            <person name="Geyer C."/>
            <person name="Nandy P."/>
            <person name="Hobson J."/>
            <person name="Sichtig H."/>
        </authorList>
    </citation>
    <scope>NUCLEOTIDE SEQUENCE</scope>
    <source>
        <strain evidence="1">FDAARGOS_252</strain>
        <plasmid evidence="1">unnamed5</plasmid>
    </source>
</reference>
<dbReference type="Proteomes" id="UP000191257">
    <property type="component" value="Plasmid unnamed5"/>
</dbReference>
<keyword evidence="1" id="KW-0614">Plasmid</keyword>
<protein>
    <submittedName>
        <fullName evidence="1">Uncharacterized protein</fullName>
    </submittedName>
</protein>
<dbReference type="KEGG" id="pye:A6J80_21980"/>
<dbReference type="PROSITE" id="PS51257">
    <property type="entry name" value="PROKAR_LIPOPROTEIN"/>
    <property type="match status" value="1"/>
</dbReference>
<accession>A0A1V0GZ52</accession>
<organism evidence="1 2">
    <name type="scientific">Paracoccus yeei</name>
    <dbReference type="NCBI Taxonomy" id="147645"/>
    <lineage>
        <taxon>Bacteria</taxon>
        <taxon>Pseudomonadati</taxon>
        <taxon>Pseudomonadota</taxon>
        <taxon>Alphaproteobacteria</taxon>
        <taxon>Rhodobacterales</taxon>
        <taxon>Paracoccaceae</taxon>
        <taxon>Paracoccus</taxon>
    </lineage>
</organism>